<accession>A0A7W9V2I2</accession>
<evidence type="ECO:0000313" key="2">
    <source>
        <dbReference type="Proteomes" id="UP000588098"/>
    </source>
</evidence>
<keyword evidence="2" id="KW-1185">Reference proteome</keyword>
<gene>
    <name evidence="1" type="ORF">FHS42_007075</name>
</gene>
<comment type="caution">
    <text evidence="1">The sequence shown here is derived from an EMBL/GenBank/DDBJ whole genome shotgun (WGS) entry which is preliminary data.</text>
</comment>
<dbReference type="AlphaFoldDB" id="A0A7W9V2I2"/>
<dbReference type="EMBL" id="JACHJL010000031">
    <property type="protein sequence ID" value="MBB5939977.1"/>
    <property type="molecule type" value="Genomic_DNA"/>
</dbReference>
<dbReference type="Proteomes" id="UP000588098">
    <property type="component" value="Unassembled WGS sequence"/>
</dbReference>
<protein>
    <submittedName>
        <fullName evidence="1">Uncharacterized protein</fullName>
    </submittedName>
</protein>
<reference evidence="1 2" key="1">
    <citation type="submission" date="2020-08" db="EMBL/GenBank/DDBJ databases">
        <title>Genomic Encyclopedia of Type Strains, Phase III (KMG-III): the genomes of soil and plant-associated and newly described type strains.</title>
        <authorList>
            <person name="Whitman W."/>
        </authorList>
    </citation>
    <scope>NUCLEOTIDE SEQUENCE [LARGE SCALE GENOMIC DNA]</scope>
    <source>
        <strain evidence="1 2">CECT 8305</strain>
    </source>
</reference>
<proteinExistence type="predicted"/>
<evidence type="ECO:0000313" key="1">
    <source>
        <dbReference type="EMBL" id="MBB5939977.1"/>
    </source>
</evidence>
<name>A0A7W9V2I2_9ACTN</name>
<organism evidence="1 2">
    <name type="scientific">Streptomyces zagrosensis</name>
    <dbReference type="NCBI Taxonomy" id="1042984"/>
    <lineage>
        <taxon>Bacteria</taxon>
        <taxon>Bacillati</taxon>
        <taxon>Actinomycetota</taxon>
        <taxon>Actinomycetes</taxon>
        <taxon>Kitasatosporales</taxon>
        <taxon>Streptomycetaceae</taxon>
        <taxon>Streptomyces</taxon>
    </lineage>
</organism>
<sequence>MPNATTLDQATVMIETAWGRPIDTLQFLAVRRPGDDPLLRSAMRTRSALVVTDFSALSQR</sequence>